<gene>
    <name evidence="11" type="ORF">CLF_112023</name>
</gene>
<keyword evidence="7" id="KW-0539">Nucleus</keyword>
<dbReference type="Gene3D" id="3.30.900.10">
    <property type="entry name" value="HORMA domain"/>
    <property type="match status" value="1"/>
</dbReference>
<keyword evidence="12" id="KW-1185">Reference proteome</keyword>
<keyword evidence="8" id="KW-0469">Meiosis</keyword>
<dbReference type="GO" id="GO:0051321">
    <property type="term" value="P:meiotic cell cycle"/>
    <property type="evidence" value="ECO:0007669"/>
    <property type="project" value="UniProtKB-KW"/>
</dbReference>
<dbReference type="SUPFAM" id="SSF57903">
    <property type="entry name" value="FYVE/PHD zinc finger"/>
    <property type="match status" value="1"/>
</dbReference>
<dbReference type="Pfam" id="PF02301">
    <property type="entry name" value="HORMA"/>
    <property type="match status" value="1"/>
</dbReference>
<dbReference type="AlphaFoldDB" id="G7YVP8"/>
<dbReference type="InterPro" id="IPR051294">
    <property type="entry name" value="HORMA_MeioticProgression"/>
</dbReference>
<dbReference type="GO" id="GO:0008270">
    <property type="term" value="F:zinc ion binding"/>
    <property type="evidence" value="ECO:0007669"/>
    <property type="project" value="UniProtKB-KW"/>
</dbReference>
<keyword evidence="6" id="KW-0862">Zinc</keyword>
<dbReference type="SUPFAM" id="SSF56019">
    <property type="entry name" value="The spindle assembly checkpoint protein mad2"/>
    <property type="match status" value="1"/>
</dbReference>
<dbReference type="InterPro" id="IPR011011">
    <property type="entry name" value="Znf_FYVE_PHD"/>
</dbReference>
<feature type="domain" description="HORMA" evidence="10">
    <location>
        <begin position="240"/>
        <end position="456"/>
    </location>
</feature>
<sequence length="1082" mass="123085">MDVGAAKQWSLDWHLPLNDEKCVHMSFGGDSANSFVMHGEKGPEDITRIDAKKDLGIWLSPNLSFSLHLEKSAQKAFAVLRMIRRTFSRITRTDFQILYGAYVRPLLEYANPVVYSGRTKDVILIERVQRAATKMVAGLKSMDYETRLVVLDLFPLEYRRLRGDLILTYALFEQGLANRFFTVDPANTRRGHGERQLLNDKNKTDPGNLGKSLAPVYQSVNPPQMFQWQKLFPMDIGTEVYSLVFVKKLFAVAVSYVLYTRRIFPNSAFFDKQLEGVKLKILREDNKFPGSSKVVYWLRGCFDAIDRQYLKSALISLYCRDEANRSSVNLYDSCKIVESYSFKLAYGESAVEVDGAAGENLVSRSRLLPPAVSQAEIQTATINLLKTINAVGEKTKRLSGDLFMTMRLQYTDDTPEDYVPPGFKKADDIVFQFDGIPANIRVGIVKTAHHSLKMHLQTNRAFLPLTKQMNEDKMEVQEASQKSLESNNQIPGSKETDLTESLQKQTLQSEDDNEETFSVRCPCGVNKDDGVMILCDGCGMWQHAVCFRILEETDVPSSHICEKCSETKPELLQKGGITDNSLKGLPDDARKSLCLLRRAVLLCTSLDSISPAIISKNLEVKYTVARSLFNRLVDEGILKEVGSKRGEKMVDKNYLEETVILKIFQHSSVEINGTSSFEARSQFNGENRKVDTVGFDRKPPQMPNEHVDEVWQNVKGAMLTAFRVVCQTSPIRLQDHWMSSLSMAGNEYEGARKSRQLVRSLRKDQELCWTSKAQEIEKAFATGNSRALYQLIRSTGPRKVTKCFPGVRSQIPSTQTTYLFLALTPWQCDKTRPDMKKAHVLRMTHSQVHQRYHTFRIAGELAELTKHGLATYDQRSGVEFVHDRNTAIGCTERTGSEAYTDYKAGETGNSRILNNHPMRLLLLLLLDFIEYLHSKMPRQSKTFRQPTTGFVLPGSLSTVCSTRTSDSTQLVKYTRLQTDIVLTRNSGFKRYLSVMAYCCTVRSSIINRLHLSDVFNIMLDNWRYILSKCELITTLSGFWWPDDYPFKRLTGANEYCQLTRQSEAKYCFMPPLFHGLFRLRNS</sequence>
<feature type="region of interest" description="Disordered" evidence="9">
    <location>
        <begin position="472"/>
        <end position="513"/>
    </location>
</feature>
<keyword evidence="4" id="KW-0479">Metal-binding</keyword>
<accession>G7YVP8</accession>
<evidence type="ECO:0000256" key="7">
    <source>
        <dbReference type="ARBA" id="ARBA00023242"/>
    </source>
</evidence>
<feature type="compositionally biased region" description="Polar residues" evidence="9">
    <location>
        <begin position="478"/>
        <end position="491"/>
    </location>
</feature>
<proteinExistence type="predicted"/>
<evidence type="ECO:0000259" key="10">
    <source>
        <dbReference type="PROSITE" id="PS50815"/>
    </source>
</evidence>
<dbReference type="InterPro" id="IPR003511">
    <property type="entry name" value="HORMA_dom"/>
</dbReference>
<dbReference type="Proteomes" id="UP000008909">
    <property type="component" value="Unassembled WGS sequence"/>
</dbReference>
<feature type="compositionally biased region" description="Polar residues" evidence="9">
    <location>
        <begin position="499"/>
        <end position="508"/>
    </location>
</feature>
<dbReference type="SMART" id="SM00249">
    <property type="entry name" value="PHD"/>
    <property type="match status" value="1"/>
</dbReference>
<dbReference type="PROSITE" id="PS50815">
    <property type="entry name" value="HORMA"/>
    <property type="match status" value="1"/>
</dbReference>
<dbReference type="InterPro" id="IPR001965">
    <property type="entry name" value="Znf_PHD"/>
</dbReference>
<evidence type="ECO:0000256" key="5">
    <source>
        <dbReference type="ARBA" id="ARBA00022771"/>
    </source>
</evidence>
<evidence type="ECO:0000256" key="3">
    <source>
        <dbReference type="ARBA" id="ARBA00022454"/>
    </source>
</evidence>
<keyword evidence="3" id="KW-0158">Chromosome</keyword>
<dbReference type="GO" id="GO:0005694">
    <property type="term" value="C:chromosome"/>
    <property type="evidence" value="ECO:0007669"/>
    <property type="project" value="UniProtKB-SubCell"/>
</dbReference>
<dbReference type="Pfam" id="PF20826">
    <property type="entry name" value="PHD_5"/>
    <property type="match status" value="1"/>
</dbReference>
<reference key="2">
    <citation type="submission" date="2011-10" db="EMBL/GenBank/DDBJ databases">
        <title>The genome and transcriptome sequence of Clonorchis sinensis provide insights into the carcinogenic liver fluke.</title>
        <authorList>
            <person name="Wang X."/>
            <person name="Huang Y."/>
            <person name="Chen W."/>
            <person name="Liu H."/>
            <person name="Guo L."/>
            <person name="Chen Y."/>
            <person name="Luo F."/>
            <person name="Zhou W."/>
            <person name="Sun J."/>
            <person name="Mao Q."/>
            <person name="Liang P."/>
            <person name="Zhou C."/>
            <person name="Tian Y."/>
            <person name="Men J."/>
            <person name="Lv X."/>
            <person name="Huang L."/>
            <person name="Zhou J."/>
            <person name="Hu Y."/>
            <person name="Li R."/>
            <person name="Zhang F."/>
            <person name="Lei H."/>
            <person name="Li X."/>
            <person name="Hu X."/>
            <person name="Liang C."/>
            <person name="Xu J."/>
            <person name="Wu Z."/>
            <person name="Yu X."/>
        </authorList>
    </citation>
    <scope>NUCLEOTIDE SEQUENCE</scope>
    <source>
        <strain>Henan</strain>
    </source>
</reference>
<evidence type="ECO:0000313" key="12">
    <source>
        <dbReference type="Proteomes" id="UP000008909"/>
    </source>
</evidence>
<dbReference type="PANTHER" id="PTHR48225">
    <property type="entry name" value="HORMA DOMAIN-CONTAINING PROTEIN 1"/>
    <property type="match status" value="1"/>
</dbReference>
<keyword evidence="5" id="KW-0863">Zinc-finger</keyword>
<evidence type="ECO:0000256" key="9">
    <source>
        <dbReference type="SAM" id="MobiDB-lite"/>
    </source>
</evidence>
<reference evidence="11" key="1">
    <citation type="journal article" date="2011" name="Genome Biol.">
        <title>The draft genome of the carcinogenic human liver fluke Clonorchis sinensis.</title>
        <authorList>
            <person name="Wang X."/>
            <person name="Chen W."/>
            <person name="Huang Y."/>
            <person name="Sun J."/>
            <person name="Men J."/>
            <person name="Liu H."/>
            <person name="Luo F."/>
            <person name="Guo L."/>
            <person name="Lv X."/>
            <person name="Deng C."/>
            <person name="Zhou C."/>
            <person name="Fan Y."/>
            <person name="Li X."/>
            <person name="Huang L."/>
            <person name="Hu Y."/>
            <person name="Liang C."/>
            <person name="Hu X."/>
            <person name="Xu J."/>
            <person name="Yu X."/>
        </authorList>
    </citation>
    <scope>NUCLEOTIDE SEQUENCE [LARGE SCALE GENOMIC DNA]</scope>
    <source>
        <strain evidence="11">Henan</strain>
    </source>
</reference>
<evidence type="ECO:0000256" key="1">
    <source>
        <dbReference type="ARBA" id="ARBA00004123"/>
    </source>
</evidence>
<evidence type="ECO:0000256" key="2">
    <source>
        <dbReference type="ARBA" id="ARBA00004286"/>
    </source>
</evidence>
<protein>
    <submittedName>
        <fullName evidence="11">HORMA domain-containing protein 2</fullName>
    </submittedName>
</protein>
<organism evidence="11 12">
    <name type="scientific">Clonorchis sinensis</name>
    <name type="common">Chinese liver fluke</name>
    <dbReference type="NCBI Taxonomy" id="79923"/>
    <lineage>
        <taxon>Eukaryota</taxon>
        <taxon>Metazoa</taxon>
        <taxon>Spiralia</taxon>
        <taxon>Lophotrochozoa</taxon>
        <taxon>Platyhelminthes</taxon>
        <taxon>Trematoda</taxon>
        <taxon>Digenea</taxon>
        <taxon>Opisthorchiida</taxon>
        <taxon>Opisthorchiata</taxon>
        <taxon>Opisthorchiidae</taxon>
        <taxon>Clonorchis</taxon>
    </lineage>
</organism>
<evidence type="ECO:0000313" key="11">
    <source>
        <dbReference type="EMBL" id="GAA57028.1"/>
    </source>
</evidence>
<evidence type="ECO:0000256" key="4">
    <source>
        <dbReference type="ARBA" id="ARBA00022723"/>
    </source>
</evidence>
<dbReference type="InterPro" id="IPR036570">
    <property type="entry name" value="HORMA_dom_sf"/>
</dbReference>
<dbReference type="PANTHER" id="PTHR48225:SF7">
    <property type="entry name" value="MEIOSIS-SPECIFIC PROTEIN HOP1"/>
    <property type="match status" value="1"/>
</dbReference>
<dbReference type="InterPro" id="IPR013083">
    <property type="entry name" value="Znf_RING/FYVE/PHD"/>
</dbReference>
<dbReference type="GO" id="GO:0005634">
    <property type="term" value="C:nucleus"/>
    <property type="evidence" value="ECO:0007669"/>
    <property type="project" value="UniProtKB-SubCell"/>
</dbReference>
<evidence type="ECO:0000256" key="8">
    <source>
        <dbReference type="ARBA" id="ARBA00023254"/>
    </source>
</evidence>
<dbReference type="Gene3D" id="3.30.40.10">
    <property type="entry name" value="Zinc/RING finger domain, C3HC4 (zinc finger)"/>
    <property type="match status" value="1"/>
</dbReference>
<evidence type="ECO:0000256" key="6">
    <source>
        <dbReference type="ARBA" id="ARBA00022833"/>
    </source>
</evidence>
<dbReference type="EMBL" id="DF144501">
    <property type="protein sequence ID" value="GAA57028.1"/>
    <property type="molecule type" value="Genomic_DNA"/>
</dbReference>
<name>G7YVP8_CLOSI</name>
<comment type="subcellular location">
    <subcellularLocation>
        <location evidence="2">Chromosome</location>
    </subcellularLocation>
    <subcellularLocation>
        <location evidence="1">Nucleus</location>
    </subcellularLocation>
</comment>